<accession>A0A1H6ML23</accession>
<evidence type="ECO:0000256" key="2">
    <source>
        <dbReference type="ARBA" id="ARBA00022801"/>
    </source>
</evidence>
<dbReference type="Pfam" id="PF00754">
    <property type="entry name" value="F5_F8_type_C"/>
    <property type="match status" value="1"/>
</dbReference>
<dbReference type="PANTHER" id="PTHR42732:SF1">
    <property type="entry name" value="BETA-MANNOSIDASE"/>
    <property type="match status" value="1"/>
</dbReference>
<dbReference type="Pfam" id="PF22666">
    <property type="entry name" value="Glyco_hydro_2_N2"/>
    <property type="match status" value="1"/>
</dbReference>
<evidence type="ECO:0000256" key="1">
    <source>
        <dbReference type="ARBA" id="ARBA00007401"/>
    </source>
</evidence>
<dbReference type="PROSITE" id="PS50022">
    <property type="entry name" value="FA58C_3"/>
    <property type="match status" value="1"/>
</dbReference>
<dbReference type="InterPro" id="IPR054593">
    <property type="entry name" value="Beta-mannosidase-like_N2"/>
</dbReference>
<dbReference type="NCBIfam" id="NF041462">
    <property type="entry name" value="GalA"/>
    <property type="match status" value="1"/>
</dbReference>
<keyword evidence="6" id="KW-1185">Reference proteome</keyword>
<dbReference type="InterPro" id="IPR017853">
    <property type="entry name" value="GH"/>
</dbReference>
<dbReference type="InterPro" id="IPR032311">
    <property type="entry name" value="DUF4982"/>
</dbReference>
<name>A0A1H6ML23_9BACT</name>
<dbReference type="AlphaFoldDB" id="A0A1H6ML23"/>
<dbReference type="GO" id="GO:0005975">
    <property type="term" value="P:carbohydrate metabolic process"/>
    <property type="evidence" value="ECO:0007669"/>
    <property type="project" value="InterPro"/>
</dbReference>
<dbReference type="Pfam" id="PF02836">
    <property type="entry name" value="Glyco_hydro_2_C"/>
    <property type="match status" value="1"/>
</dbReference>
<dbReference type="InterPro" id="IPR040605">
    <property type="entry name" value="Glyco_hydro2_dom5"/>
</dbReference>
<sequence length="1082" mass="119769">MAGSAMAQKYEEKIAGESPRQLLLIDKGWKFHRGAIDIPQPVSHHETYVRVKAGAAPGPSGFSYDDSSWRTVEVPHDYVVEGTFDSKEGVSHGFLDRPEAWYRRQFTLPTADRGKTIWLYFDGVFGQSQVWVNGQELRKNDNGYIGFRVNISDVAHYGDRPNTIAVKVDPREPQGWWYEGGGIYRHVWLTVADPIHVAPFGVYVHPEKGAHDTWDTLVDTTIESEEKEETSVTVVTSILDPSGKVVGKETSMDIVPPGETFTFEQKIPVKSPKLWDIDSPNLYGVRTEVFVDGKKVDAYGDRFGYRTLKFDADKGFFLNDKPVKFKGVCMHQDHAGVGVAVPDSMQDFRIKVLKDFGTNAYRCSHNPPAKEVLEACDEQGMLVLNENRFYNSGEDYLRQLEEQVKRDRNHPSVMMWSVFNEEPWQGDERGRKMVERMKHSILRHDKTRPVTGAMNGGYNKDGAFGAVDVLGINYALPQHDHAHKLYPDKMVFSSEAVSHSASRGEWKTDQGKHIFNNYDNHWVGWGSSVREAWKHVDTRPWDAGVFIWTGFDYRGEPTPFAWPAISSYFGIVDTCGFPKDSYYLLKALWTDEPMAYVFPHWNLGSEMVGKTVKVGTYTNGDEVELILNGKSLGKRKHDRYAQTFWDVVYEPGVLELVAYKDGKKYAEHSVETTGKPEVLELTLMSSSGGTASGDALQVGVCAKDAKGRTVPDAKVKVTFDVDGGRLLGVGNGDPVCHEPDASSERSLYNGYAAAVVKPEGGRVKVRAASPGLKPAVLNVDVRKPGSGHVSCPEVAASTVLSDWRMSEITDKPQDPNRTIADNDMNTWQPVTVGSGPQSPWAQKQGWATYRATFTMPGGGSLWDLQFNNLAGRVAVYVNGRKVAERKSADKATFTAPVDLPAGTPVTVSVQMEGVSPQSGMTGAVRLVPVKGERQVPWDASGWNKAGKGTVQEGRAWSEIKLDKPVKVRQIALKIDSMHKSGTFAHVAEIDVVDAAGKPLDKKGWKVSFASSQEVKKEQAPASRAIDGNTDTFWHTPYEGQVPNPPHIIAIDLGKAENVSAVRVFGRDAQKVGGAKDVEVLVR</sequence>
<dbReference type="InterPro" id="IPR006101">
    <property type="entry name" value="Glyco_hydro_2"/>
</dbReference>
<dbReference type="Pfam" id="PF18565">
    <property type="entry name" value="Glyco_hydro2_C5"/>
    <property type="match status" value="1"/>
</dbReference>
<evidence type="ECO:0000313" key="5">
    <source>
        <dbReference type="EMBL" id="SEH98303.1"/>
    </source>
</evidence>
<dbReference type="Pfam" id="PF00703">
    <property type="entry name" value="Glyco_hydro_2"/>
    <property type="match status" value="1"/>
</dbReference>
<dbReference type="InterPro" id="IPR013783">
    <property type="entry name" value="Ig-like_fold"/>
</dbReference>
<dbReference type="KEGG" id="agl:PYTT_2284"/>
<dbReference type="InterPro" id="IPR000421">
    <property type="entry name" value="FA58C"/>
</dbReference>
<dbReference type="Gene3D" id="2.60.120.260">
    <property type="entry name" value="Galactose-binding domain-like"/>
    <property type="match status" value="3"/>
</dbReference>
<protein>
    <submittedName>
        <fullName evidence="5">Glycoside hydrolase catalytic domain</fullName>
    </submittedName>
</protein>
<evidence type="ECO:0000313" key="6">
    <source>
        <dbReference type="Proteomes" id="UP000176204"/>
    </source>
</evidence>
<dbReference type="InterPro" id="IPR023232">
    <property type="entry name" value="Glyco_hydro_2_AS"/>
</dbReference>
<dbReference type="Gene3D" id="3.20.20.80">
    <property type="entry name" value="Glycosidases"/>
    <property type="match status" value="1"/>
</dbReference>
<dbReference type="PROSITE" id="PS00608">
    <property type="entry name" value="GLYCOSYL_HYDROL_F2_2"/>
    <property type="match status" value="1"/>
</dbReference>
<dbReference type="PANTHER" id="PTHR42732">
    <property type="entry name" value="BETA-GALACTOSIDASE"/>
    <property type="match status" value="1"/>
</dbReference>
<evidence type="ECO:0000256" key="3">
    <source>
        <dbReference type="ARBA" id="ARBA00023295"/>
    </source>
</evidence>
<dbReference type="InterPro" id="IPR048230">
    <property type="entry name" value="GalA-like"/>
</dbReference>
<dbReference type="PRINTS" id="PR00132">
    <property type="entry name" value="GLHYDRLASE2"/>
</dbReference>
<dbReference type="SUPFAM" id="SSF49785">
    <property type="entry name" value="Galactose-binding domain-like"/>
    <property type="match status" value="3"/>
</dbReference>
<comment type="similarity">
    <text evidence="1">Belongs to the glycosyl hydrolase 2 family.</text>
</comment>
<dbReference type="Proteomes" id="UP000176204">
    <property type="component" value="Chromosome I"/>
</dbReference>
<feature type="domain" description="F5/8 type C" evidence="4">
    <location>
        <begin position="986"/>
        <end position="1082"/>
    </location>
</feature>
<dbReference type="STRING" id="1679444.PYTT_2284"/>
<dbReference type="EMBL" id="LT629973">
    <property type="protein sequence ID" value="SEH98303.1"/>
    <property type="molecule type" value="Genomic_DNA"/>
</dbReference>
<keyword evidence="3" id="KW-0326">Glycosidase</keyword>
<dbReference type="Gene3D" id="2.60.40.10">
    <property type="entry name" value="Immunoglobulins"/>
    <property type="match status" value="3"/>
</dbReference>
<evidence type="ECO:0000259" key="4">
    <source>
        <dbReference type="PROSITE" id="PS50022"/>
    </source>
</evidence>
<dbReference type="SUPFAM" id="SSF49303">
    <property type="entry name" value="beta-Galactosidase/glucuronidase domain"/>
    <property type="match status" value="1"/>
</dbReference>
<gene>
    <name evidence="5" type="ORF">PYTT_2284</name>
</gene>
<dbReference type="Pfam" id="PF16355">
    <property type="entry name" value="DUF4982"/>
    <property type="match status" value="1"/>
</dbReference>
<dbReference type="InterPro" id="IPR051913">
    <property type="entry name" value="GH2_Domain-Containing"/>
</dbReference>
<dbReference type="InterPro" id="IPR006102">
    <property type="entry name" value="Ig-like_GH2"/>
</dbReference>
<dbReference type="GO" id="GO:0004553">
    <property type="term" value="F:hydrolase activity, hydrolyzing O-glycosyl compounds"/>
    <property type="evidence" value="ECO:0007669"/>
    <property type="project" value="InterPro"/>
</dbReference>
<proteinExistence type="inferred from homology"/>
<dbReference type="InterPro" id="IPR006103">
    <property type="entry name" value="Glyco_hydro_2_cat"/>
</dbReference>
<organism evidence="5 6">
    <name type="scientific">Akkermansia glycaniphila</name>
    <dbReference type="NCBI Taxonomy" id="1679444"/>
    <lineage>
        <taxon>Bacteria</taxon>
        <taxon>Pseudomonadati</taxon>
        <taxon>Verrucomicrobiota</taxon>
        <taxon>Verrucomicrobiia</taxon>
        <taxon>Verrucomicrobiales</taxon>
        <taxon>Akkermansiaceae</taxon>
        <taxon>Akkermansia</taxon>
    </lineage>
</organism>
<keyword evidence="2 5" id="KW-0378">Hydrolase</keyword>
<dbReference type="SUPFAM" id="SSF51445">
    <property type="entry name" value="(Trans)glycosidases"/>
    <property type="match status" value="1"/>
</dbReference>
<dbReference type="InterPro" id="IPR008979">
    <property type="entry name" value="Galactose-bd-like_sf"/>
</dbReference>
<reference evidence="6" key="1">
    <citation type="submission" date="2016-09" db="EMBL/GenBank/DDBJ databases">
        <authorList>
            <person name="Koehorst J."/>
        </authorList>
    </citation>
    <scope>NUCLEOTIDE SEQUENCE [LARGE SCALE GENOMIC DNA]</scope>
</reference>
<dbReference type="InterPro" id="IPR036156">
    <property type="entry name" value="Beta-gal/glucu_dom_sf"/>
</dbReference>